<name>A0AAP0D2F9_9ASTR</name>
<proteinExistence type="predicted"/>
<feature type="region of interest" description="Disordered" evidence="1">
    <location>
        <begin position="146"/>
        <end position="165"/>
    </location>
</feature>
<sequence length="185" mass="20800">MAAAVFAESDETKVASVSNTKVLPATIDPPRVPNSNSLRDYCSETFELGFKDGGIGIGGEKKEVKKPKKWRWKIWVYIYRRNNKDGDEDQDRCSTVSGVGRSYSESWQDIRDCNNGGNNSNRKVFRSNSSVSCRSSALRRSNQNNMMNGKVNANRNDQGFVNGLNGTNQRVGDEFVLERNRSARY</sequence>
<dbReference type="PANTHER" id="PTHR31659">
    <property type="entry name" value="PROTEIN: UPF0503-LIKE PROTEIN, PUTATIVE (DUF740)-RELATED"/>
    <property type="match status" value="1"/>
</dbReference>
<dbReference type="GO" id="GO:0005886">
    <property type="term" value="C:plasma membrane"/>
    <property type="evidence" value="ECO:0007669"/>
    <property type="project" value="TreeGrafter"/>
</dbReference>
<dbReference type="Proteomes" id="UP001408789">
    <property type="component" value="Unassembled WGS sequence"/>
</dbReference>
<dbReference type="PANTHER" id="PTHR31659:SF9">
    <property type="entry name" value="PROTEIN: UPF0503-LIKE PROTEIN, PUTATIVE (DUF740)-RELATED"/>
    <property type="match status" value="1"/>
</dbReference>
<dbReference type="AlphaFoldDB" id="A0AAP0D2F9"/>
<keyword evidence="3" id="KW-1185">Reference proteome</keyword>
<dbReference type="Pfam" id="PF05340">
    <property type="entry name" value="DUF740"/>
    <property type="match status" value="1"/>
</dbReference>
<protein>
    <submittedName>
        <fullName evidence="2">Uncharacterized protein</fullName>
    </submittedName>
</protein>
<evidence type="ECO:0000313" key="2">
    <source>
        <dbReference type="EMBL" id="KAK9064925.1"/>
    </source>
</evidence>
<dbReference type="EMBL" id="JBCNJP010000017">
    <property type="protein sequence ID" value="KAK9064925.1"/>
    <property type="molecule type" value="Genomic_DNA"/>
</dbReference>
<evidence type="ECO:0000256" key="1">
    <source>
        <dbReference type="SAM" id="MobiDB-lite"/>
    </source>
</evidence>
<reference evidence="2 3" key="1">
    <citation type="submission" date="2024-04" db="EMBL/GenBank/DDBJ databases">
        <title>The reference genome of an endangered Asteraceae, Deinandra increscens subsp. villosa, native to the Central Coast of California.</title>
        <authorList>
            <person name="Guilliams M."/>
            <person name="Hasenstab-Lehman K."/>
            <person name="Meyer R."/>
            <person name="Mcevoy S."/>
        </authorList>
    </citation>
    <scope>NUCLEOTIDE SEQUENCE [LARGE SCALE GENOMIC DNA]</scope>
    <source>
        <tissue evidence="2">Leaf</tissue>
    </source>
</reference>
<evidence type="ECO:0000313" key="3">
    <source>
        <dbReference type="Proteomes" id="UP001408789"/>
    </source>
</evidence>
<gene>
    <name evidence="2" type="ORF">SSX86_016308</name>
</gene>
<comment type="caution">
    <text evidence="2">The sequence shown here is derived from an EMBL/GenBank/DDBJ whole genome shotgun (WGS) entry which is preliminary data.</text>
</comment>
<dbReference type="InterPro" id="IPR008004">
    <property type="entry name" value="OCTOPUS-like"/>
</dbReference>
<organism evidence="2 3">
    <name type="scientific">Deinandra increscens subsp. villosa</name>
    <dbReference type="NCBI Taxonomy" id="3103831"/>
    <lineage>
        <taxon>Eukaryota</taxon>
        <taxon>Viridiplantae</taxon>
        <taxon>Streptophyta</taxon>
        <taxon>Embryophyta</taxon>
        <taxon>Tracheophyta</taxon>
        <taxon>Spermatophyta</taxon>
        <taxon>Magnoliopsida</taxon>
        <taxon>eudicotyledons</taxon>
        <taxon>Gunneridae</taxon>
        <taxon>Pentapetalae</taxon>
        <taxon>asterids</taxon>
        <taxon>campanulids</taxon>
        <taxon>Asterales</taxon>
        <taxon>Asteraceae</taxon>
        <taxon>Asteroideae</taxon>
        <taxon>Heliantheae alliance</taxon>
        <taxon>Madieae</taxon>
        <taxon>Madiinae</taxon>
        <taxon>Deinandra</taxon>
    </lineage>
</organism>
<accession>A0AAP0D2F9</accession>